<dbReference type="RefSeq" id="WP_206573756.1">
    <property type="nucleotide sequence ID" value="NZ_JAFKCV010000005.1"/>
</dbReference>
<dbReference type="Pfam" id="PF07277">
    <property type="entry name" value="SapC"/>
    <property type="match status" value="1"/>
</dbReference>
<reference evidence="1" key="1">
    <citation type="submission" date="2021-03" db="EMBL/GenBank/DDBJ databases">
        <title>novel species isolated from a fishpond in China.</title>
        <authorList>
            <person name="Lu H."/>
            <person name="Cai Z."/>
        </authorList>
    </citation>
    <scope>NUCLEOTIDE SEQUENCE</scope>
    <source>
        <strain evidence="1">JCM 30855</strain>
    </source>
</reference>
<organism evidence="1 2">
    <name type="scientific">Bowmanella dokdonensis</name>
    <dbReference type="NCBI Taxonomy" id="751969"/>
    <lineage>
        <taxon>Bacteria</taxon>
        <taxon>Pseudomonadati</taxon>
        <taxon>Pseudomonadota</taxon>
        <taxon>Gammaproteobacteria</taxon>
        <taxon>Alteromonadales</taxon>
        <taxon>Alteromonadaceae</taxon>
        <taxon>Bowmanella</taxon>
    </lineage>
</organism>
<dbReference type="EMBL" id="JAFKCV010000005">
    <property type="protein sequence ID" value="MBN7825637.1"/>
    <property type="molecule type" value="Genomic_DNA"/>
</dbReference>
<accession>A0A939DN00</accession>
<gene>
    <name evidence="1" type="ORF">J0A66_10425</name>
</gene>
<comment type="caution">
    <text evidence="1">The sequence shown here is derived from an EMBL/GenBank/DDBJ whole genome shotgun (WGS) entry which is preliminary data.</text>
</comment>
<protein>
    <submittedName>
        <fullName evidence="1">SapC family protein</fullName>
    </submittedName>
</protein>
<dbReference type="InterPro" id="IPR010836">
    <property type="entry name" value="SapC"/>
</dbReference>
<keyword evidence="2" id="KW-1185">Reference proteome</keyword>
<name>A0A939DN00_9ALTE</name>
<sequence length="243" mass="27319">MARPELLNNVTHQNLRVLTRHAAEFGHQVGLTLTFPAEYADIQRHYPILFRKSPEQGQFQSVALLGFQAEENLFLATDLPGGWRTDYVPAMIARGPFMIGFQNQVIEGEEQQVPVIHLDCDDPRVNETQGQPLFLPHGGNSPYLEHIGQLLSRIRDGISQDQKMLAVFDRLGLLEPVNIEIELHNDTKVQLKGYYSISQDKLNAVQGDELVRLNRSGYLCAAYLALTSLGNISRMATLRNQQG</sequence>
<evidence type="ECO:0000313" key="1">
    <source>
        <dbReference type="EMBL" id="MBN7825637.1"/>
    </source>
</evidence>
<dbReference type="AlphaFoldDB" id="A0A939DN00"/>
<evidence type="ECO:0000313" key="2">
    <source>
        <dbReference type="Proteomes" id="UP000664654"/>
    </source>
</evidence>
<dbReference type="Proteomes" id="UP000664654">
    <property type="component" value="Unassembled WGS sequence"/>
</dbReference>
<proteinExistence type="predicted"/>